<organism evidence="2 3">
    <name type="scientific">Chryseobacterium hagamense</name>
    <dbReference type="NCBI Taxonomy" id="395935"/>
    <lineage>
        <taxon>Bacteria</taxon>
        <taxon>Pseudomonadati</taxon>
        <taxon>Bacteroidota</taxon>
        <taxon>Flavobacteriia</taxon>
        <taxon>Flavobacteriales</taxon>
        <taxon>Weeksellaceae</taxon>
        <taxon>Chryseobacterium group</taxon>
        <taxon>Chryseobacterium</taxon>
    </lineage>
</organism>
<evidence type="ECO:0000256" key="1">
    <source>
        <dbReference type="SAM" id="MobiDB-lite"/>
    </source>
</evidence>
<accession>A0A511YLJ2</accession>
<protein>
    <submittedName>
        <fullName evidence="2">Uncharacterized protein</fullName>
    </submittedName>
</protein>
<dbReference type="AlphaFoldDB" id="A0A511YLJ2"/>
<keyword evidence="3" id="KW-1185">Reference proteome</keyword>
<dbReference type="EMBL" id="BJYJ01000007">
    <property type="protein sequence ID" value="GEN76078.1"/>
    <property type="molecule type" value="Genomic_DNA"/>
</dbReference>
<dbReference type="RefSeq" id="WP_146941008.1">
    <property type="nucleotide sequence ID" value="NZ_BJYJ01000007.1"/>
</dbReference>
<sequence>MNNPLFIIIFWMLAFSCKAPVSSLDQGRVALVSAEKSEWSGGRPGIRGAVYTVFLKPQDRRDQMTVTSFKAEGHPISFMQSRSGNSVMVRGSFQITDETKGPDYSDSGSSVEKSEPSVHRDPEDSQIEYTVKGSEKIYQLRIPAFIPAEPEGELIPRRQ</sequence>
<evidence type="ECO:0000313" key="3">
    <source>
        <dbReference type="Proteomes" id="UP000321863"/>
    </source>
</evidence>
<reference evidence="2 3" key="1">
    <citation type="submission" date="2019-07" db="EMBL/GenBank/DDBJ databases">
        <title>Whole genome shotgun sequence of Chryseobacterium hagamense NBRC 105253.</title>
        <authorList>
            <person name="Hosoyama A."/>
            <person name="Uohara A."/>
            <person name="Ohji S."/>
            <person name="Ichikawa N."/>
        </authorList>
    </citation>
    <scope>NUCLEOTIDE SEQUENCE [LARGE SCALE GENOMIC DNA]</scope>
    <source>
        <strain evidence="2 3">NBRC 105253</strain>
    </source>
</reference>
<feature type="compositionally biased region" description="Basic and acidic residues" evidence="1">
    <location>
        <begin position="112"/>
        <end position="123"/>
    </location>
</feature>
<proteinExistence type="predicted"/>
<gene>
    <name evidence="2" type="ORF">CHA01nite_18180</name>
</gene>
<name>A0A511YLJ2_9FLAO</name>
<dbReference type="Proteomes" id="UP000321863">
    <property type="component" value="Unassembled WGS sequence"/>
</dbReference>
<dbReference type="OrthoDB" id="1272814at2"/>
<comment type="caution">
    <text evidence="2">The sequence shown here is derived from an EMBL/GenBank/DDBJ whole genome shotgun (WGS) entry which is preliminary data.</text>
</comment>
<feature type="region of interest" description="Disordered" evidence="1">
    <location>
        <begin position="91"/>
        <end position="126"/>
    </location>
</feature>
<evidence type="ECO:0000313" key="2">
    <source>
        <dbReference type="EMBL" id="GEN76078.1"/>
    </source>
</evidence>